<dbReference type="EMBL" id="JBEDUW010000003">
    <property type="protein sequence ID" value="KAK9939186.1"/>
    <property type="molecule type" value="Genomic_DNA"/>
</dbReference>
<accession>A0AAW1XS39</accession>
<gene>
    <name evidence="2" type="ORF">M0R45_015892</name>
</gene>
<evidence type="ECO:0000256" key="1">
    <source>
        <dbReference type="SAM" id="Phobius"/>
    </source>
</evidence>
<keyword evidence="1" id="KW-1133">Transmembrane helix</keyword>
<evidence type="ECO:0008006" key="4">
    <source>
        <dbReference type="Google" id="ProtNLM"/>
    </source>
</evidence>
<evidence type="ECO:0000313" key="2">
    <source>
        <dbReference type="EMBL" id="KAK9939186.1"/>
    </source>
</evidence>
<dbReference type="Proteomes" id="UP001457282">
    <property type="component" value="Unassembled WGS sequence"/>
</dbReference>
<keyword evidence="3" id="KW-1185">Reference proteome</keyword>
<feature type="transmembrane region" description="Helical" evidence="1">
    <location>
        <begin position="45"/>
        <end position="63"/>
    </location>
</feature>
<proteinExistence type="predicted"/>
<name>A0AAW1XS39_RUBAR</name>
<reference evidence="2 3" key="1">
    <citation type="journal article" date="2023" name="G3 (Bethesda)">
        <title>A chromosome-length genome assembly and annotation of blackberry (Rubus argutus, cv. 'Hillquist').</title>
        <authorList>
            <person name="Bruna T."/>
            <person name="Aryal R."/>
            <person name="Dudchenko O."/>
            <person name="Sargent D.J."/>
            <person name="Mead D."/>
            <person name="Buti M."/>
            <person name="Cavallini A."/>
            <person name="Hytonen T."/>
            <person name="Andres J."/>
            <person name="Pham M."/>
            <person name="Weisz D."/>
            <person name="Mascagni F."/>
            <person name="Usai G."/>
            <person name="Natali L."/>
            <person name="Bassil N."/>
            <person name="Fernandez G.E."/>
            <person name="Lomsadze A."/>
            <person name="Armour M."/>
            <person name="Olukolu B."/>
            <person name="Poorten T."/>
            <person name="Britton C."/>
            <person name="Davik J."/>
            <person name="Ashrafi H."/>
            <person name="Aiden E.L."/>
            <person name="Borodovsky M."/>
            <person name="Worthington M."/>
        </authorList>
    </citation>
    <scope>NUCLEOTIDE SEQUENCE [LARGE SCALE GENOMIC DNA]</scope>
    <source>
        <strain evidence="2">PI 553951</strain>
    </source>
</reference>
<evidence type="ECO:0000313" key="3">
    <source>
        <dbReference type="Proteomes" id="UP001457282"/>
    </source>
</evidence>
<protein>
    <recommendedName>
        <fullName evidence="4">Vomeronasal type-1 receptor</fullName>
    </recommendedName>
</protein>
<organism evidence="2 3">
    <name type="scientific">Rubus argutus</name>
    <name type="common">Southern blackberry</name>
    <dbReference type="NCBI Taxonomy" id="59490"/>
    <lineage>
        <taxon>Eukaryota</taxon>
        <taxon>Viridiplantae</taxon>
        <taxon>Streptophyta</taxon>
        <taxon>Embryophyta</taxon>
        <taxon>Tracheophyta</taxon>
        <taxon>Spermatophyta</taxon>
        <taxon>Magnoliopsida</taxon>
        <taxon>eudicotyledons</taxon>
        <taxon>Gunneridae</taxon>
        <taxon>Pentapetalae</taxon>
        <taxon>rosids</taxon>
        <taxon>fabids</taxon>
        <taxon>Rosales</taxon>
        <taxon>Rosaceae</taxon>
        <taxon>Rosoideae</taxon>
        <taxon>Rosoideae incertae sedis</taxon>
        <taxon>Rubus</taxon>
    </lineage>
</organism>
<dbReference type="AlphaFoldDB" id="A0AAW1XS39"/>
<keyword evidence="1" id="KW-0812">Transmembrane</keyword>
<sequence>MASTITTAVGVVFSQPSRTYSLIAREALPQHVVVLFVHHAAMLTHGAQLVVCSASCYHALLLYRARRCKLRREAQLRRLGRASVDHTVTSTICCAIMFLPRLITKPPSHCRCSLNSRAFSSIVPSRWHSTQARRRATVRLLHREALSSPAAILKSLCITDATAIHHL</sequence>
<keyword evidence="1" id="KW-0472">Membrane</keyword>
<comment type="caution">
    <text evidence="2">The sequence shown here is derived from an EMBL/GenBank/DDBJ whole genome shotgun (WGS) entry which is preliminary data.</text>
</comment>